<proteinExistence type="inferred from homology"/>
<dbReference type="InterPro" id="IPR050725">
    <property type="entry name" value="CysQ/Inositol_MonoPase"/>
</dbReference>
<evidence type="ECO:0000256" key="5">
    <source>
        <dbReference type="ARBA" id="ARBA00009759"/>
    </source>
</evidence>
<dbReference type="OrthoDB" id="74460at2759"/>
<evidence type="ECO:0000256" key="13">
    <source>
        <dbReference type="ARBA" id="ARBA00042119"/>
    </source>
</evidence>
<sequence>MASNYSIGKVLHYAIQAAEYGGRQVKHVVDSGSLETTFKERQVDPVTVGDMRAHQVMTGILKQALPDVTVISEEDDTEKLVEIVDPSEYQNVPPPAEQFLKMSGQGELDPKSITIWIDPLDATQEYTQKLYEFVQVMVGIAVNGRPVGGVLHRPLLDTPVTYWAWKGVALSPELRDLPRKKNDVLKIVMSRTASHAGDVKGFSETAFGSKKFELVPAGGAGYKLLQVILGKADAYLHITKIKKWDLCAGHGVLNALGGNLTSLTGEEMDYRPPADTKQDVLVHDGFVAAVNDFDWFLKGCQKAHSAQKNQVNQRSVLSFS</sequence>
<dbReference type="GO" id="GO:0008254">
    <property type="term" value="F:3'-nucleotidase activity"/>
    <property type="evidence" value="ECO:0007669"/>
    <property type="project" value="TreeGrafter"/>
</dbReference>
<evidence type="ECO:0000313" key="15">
    <source>
        <dbReference type="EMBL" id="GAU98616.1"/>
    </source>
</evidence>
<dbReference type="GO" id="GO:0016020">
    <property type="term" value="C:membrane"/>
    <property type="evidence" value="ECO:0007669"/>
    <property type="project" value="UniProtKB-SubCell"/>
</dbReference>
<dbReference type="GO" id="GO:0005737">
    <property type="term" value="C:cytoplasm"/>
    <property type="evidence" value="ECO:0007669"/>
    <property type="project" value="UniProtKB-ARBA"/>
</dbReference>
<evidence type="ECO:0000256" key="8">
    <source>
        <dbReference type="ARBA" id="ARBA00022723"/>
    </source>
</evidence>
<comment type="caution">
    <text evidence="15">The sequence shown here is derived from an EMBL/GenBank/DDBJ whole genome shotgun (WGS) entry which is preliminary data.</text>
</comment>
<comment type="subcellular location">
    <subcellularLocation>
        <location evidence="3">Membrane</location>
        <topology evidence="3">Single-pass membrane protein</topology>
    </subcellularLocation>
</comment>
<feature type="binding site" evidence="14">
    <location>
        <position position="120"/>
    </location>
    <ligand>
        <name>Mg(2+)</name>
        <dbReference type="ChEBI" id="CHEBI:18420"/>
        <label>1</label>
        <note>catalytic</note>
    </ligand>
</feature>
<dbReference type="PANTHER" id="PTHR43028">
    <property type="entry name" value="3'(2'),5'-BISPHOSPHATE NUCLEOTIDASE 1"/>
    <property type="match status" value="1"/>
</dbReference>
<evidence type="ECO:0000256" key="12">
    <source>
        <dbReference type="ARBA" id="ARBA00023136"/>
    </source>
</evidence>
<keyword evidence="7" id="KW-0812">Transmembrane</keyword>
<keyword evidence="11" id="KW-1133">Transmembrane helix</keyword>
<dbReference type="EMBL" id="BDGG01000004">
    <property type="protein sequence ID" value="GAU98616.1"/>
    <property type="molecule type" value="Genomic_DNA"/>
</dbReference>
<organism evidence="15 16">
    <name type="scientific">Ramazzottius varieornatus</name>
    <name type="common">Water bear</name>
    <name type="synonym">Tardigrade</name>
    <dbReference type="NCBI Taxonomy" id="947166"/>
    <lineage>
        <taxon>Eukaryota</taxon>
        <taxon>Metazoa</taxon>
        <taxon>Ecdysozoa</taxon>
        <taxon>Tardigrada</taxon>
        <taxon>Eutardigrada</taxon>
        <taxon>Parachela</taxon>
        <taxon>Hypsibioidea</taxon>
        <taxon>Ramazzottiidae</taxon>
        <taxon>Ramazzottius</taxon>
    </lineage>
</organism>
<keyword evidence="10 14" id="KW-0460">Magnesium</keyword>
<dbReference type="GO" id="GO:0012505">
    <property type="term" value="C:endomembrane system"/>
    <property type="evidence" value="ECO:0007669"/>
    <property type="project" value="TreeGrafter"/>
</dbReference>
<dbReference type="STRING" id="947166.A0A1D1VAF9"/>
<evidence type="ECO:0000256" key="7">
    <source>
        <dbReference type="ARBA" id="ARBA00022692"/>
    </source>
</evidence>
<dbReference type="GO" id="GO:0052834">
    <property type="term" value="F:inositol monophosphate phosphatase activity"/>
    <property type="evidence" value="ECO:0007669"/>
    <property type="project" value="UniProtKB-EC"/>
</dbReference>
<comment type="similarity">
    <text evidence="5">Belongs to the inositol monophosphatase superfamily.</text>
</comment>
<comment type="cofactor">
    <cofactor evidence="2 14">
        <name>Mg(2+)</name>
        <dbReference type="ChEBI" id="CHEBI:18420"/>
    </cofactor>
</comment>
<keyword evidence="8 14" id="KW-0479">Metal-binding</keyword>
<evidence type="ECO:0000256" key="2">
    <source>
        <dbReference type="ARBA" id="ARBA00001946"/>
    </source>
</evidence>
<evidence type="ECO:0000256" key="9">
    <source>
        <dbReference type="ARBA" id="ARBA00022801"/>
    </source>
</evidence>
<feature type="binding site" evidence="14">
    <location>
        <position position="245"/>
    </location>
    <ligand>
        <name>Mg(2+)</name>
        <dbReference type="ChEBI" id="CHEBI:18420"/>
        <label>1</label>
        <note>catalytic</note>
    </ligand>
</feature>
<dbReference type="InterPro" id="IPR000760">
    <property type="entry name" value="Inositol_monophosphatase-like"/>
</dbReference>
<dbReference type="Gene3D" id="3.30.540.10">
    <property type="entry name" value="Fructose-1,6-Bisphosphatase, subunit A, domain 1"/>
    <property type="match status" value="1"/>
</dbReference>
<dbReference type="AlphaFoldDB" id="A0A1D1VAF9"/>
<protein>
    <recommendedName>
        <fullName evidence="6">inositol-phosphate phosphatase</fullName>
        <ecNumber evidence="6">3.1.3.25</ecNumber>
    </recommendedName>
    <alternativeName>
        <fullName evidence="13">Myo-inositol monophosphatase A3</fullName>
    </alternativeName>
</protein>
<dbReference type="GO" id="GO:0046872">
    <property type="term" value="F:metal ion binding"/>
    <property type="evidence" value="ECO:0007669"/>
    <property type="project" value="UniProtKB-KW"/>
</dbReference>
<evidence type="ECO:0000256" key="6">
    <source>
        <dbReference type="ARBA" id="ARBA00013106"/>
    </source>
</evidence>
<dbReference type="SUPFAM" id="SSF56655">
    <property type="entry name" value="Carbohydrate phosphatase"/>
    <property type="match status" value="1"/>
</dbReference>
<reference evidence="15 16" key="1">
    <citation type="journal article" date="2016" name="Nat. Commun.">
        <title>Extremotolerant tardigrade genome and improved radiotolerance of human cultured cells by tardigrade-unique protein.</title>
        <authorList>
            <person name="Hashimoto T."/>
            <person name="Horikawa D.D."/>
            <person name="Saito Y."/>
            <person name="Kuwahara H."/>
            <person name="Kozuka-Hata H."/>
            <person name="Shin-I T."/>
            <person name="Minakuchi Y."/>
            <person name="Ohishi K."/>
            <person name="Motoyama A."/>
            <person name="Aizu T."/>
            <person name="Enomoto A."/>
            <person name="Kondo K."/>
            <person name="Tanaka S."/>
            <person name="Hara Y."/>
            <person name="Koshikawa S."/>
            <person name="Sagara H."/>
            <person name="Miura T."/>
            <person name="Yokobori S."/>
            <person name="Miyagawa K."/>
            <person name="Suzuki Y."/>
            <person name="Kubo T."/>
            <person name="Oyama M."/>
            <person name="Kohara Y."/>
            <person name="Fujiyama A."/>
            <person name="Arakawa K."/>
            <person name="Katayama T."/>
            <person name="Toyoda A."/>
            <person name="Kunieda T."/>
        </authorList>
    </citation>
    <scope>NUCLEOTIDE SEQUENCE [LARGE SCALE GENOMIC DNA]</scope>
    <source>
        <strain evidence="15 16">YOKOZUNA-1</strain>
    </source>
</reference>
<dbReference type="PANTHER" id="PTHR43028:SF4">
    <property type="entry name" value="INOSITOL MONOPHOSPHATASE 3"/>
    <property type="match status" value="1"/>
</dbReference>
<dbReference type="FunFam" id="3.30.540.10:FF:000012">
    <property type="entry name" value="Blast:Putative inositol monophosphatase 3"/>
    <property type="match status" value="1"/>
</dbReference>
<evidence type="ECO:0000256" key="14">
    <source>
        <dbReference type="PIRSR" id="PIRSR600760-2"/>
    </source>
</evidence>
<dbReference type="Pfam" id="PF00459">
    <property type="entry name" value="Inositol_P"/>
    <property type="match status" value="1"/>
</dbReference>
<dbReference type="EC" id="3.1.3.25" evidence="6"/>
<dbReference type="Proteomes" id="UP000186922">
    <property type="component" value="Unassembled WGS sequence"/>
</dbReference>
<evidence type="ECO:0000256" key="3">
    <source>
        <dbReference type="ARBA" id="ARBA00004167"/>
    </source>
</evidence>
<keyword evidence="9" id="KW-0378">Hydrolase</keyword>
<feature type="binding site" evidence="14">
    <location>
        <position position="118"/>
    </location>
    <ligand>
        <name>Mg(2+)</name>
        <dbReference type="ChEBI" id="CHEBI:18420"/>
        <label>1</label>
        <note>catalytic</note>
    </ligand>
</feature>
<evidence type="ECO:0000313" key="16">
    <source>
        <dbReference type="Proteomes" id="UP000186922"/>
    </source>
</evidence>
<evidence type="ECO:0000256" key="10">
    <source>
        <dbReference type="ARBA" id="ARBA00022842"/>
    </source>
</evidence>
<feature type="binding site" evidence="14">
    <location>
        <position position="73"/>
    </location>
    <ligand>
        <name>Mg(2+)</name>
        <dbReference type="ChEBI" id="CHEBI:18420"/>
        <label>1</label>
        <note>catalytic</note>
    </ligand>
</feature>
<evidence type="ECO:0000256" key="1">
    <source>
        <dbReference type="ARBA" id="ARBA00001033"/>
    </source>
</evidence>
<accession>A0A1D1VAF9</accession>
<dbReference type="PRINTS" id="PR00377">
    <property type="entry name" value="IMPHPHTASES"/>
</dbReference>
<feature type="binding site" evidence="14">
    <location>
        <position position="121"/>
    </location>
    <ligand>
        <name>Mg(2+)</name>
        <dbReference type="ChEBI" id="CHEBI:18420"/>
        <label>1</label>
        <note>catalytic</note>
    </ligand>
</feature>
<dbReference type="Gene3D" id="3.40.190.80">
    <property type="match status" value="1"/>
</dbReference>
<keyword evidence="16" id="KW-1185">Reference proteome</keyword>
<evidence type="ECO:0000256" key="4">
    <source>
        <dbReference type="ARBA" id="ARBA00005152"/>
    </source>
</evidence>
<gene>
    <name evidence="15" type="primary">RvY_09740-1</name>
    <name evidence="15" type="synonym">RvY_09740.1</name>
    <name evidence="15" type="ORF">RvY_09740</name>
</gene>
<keyword evidence="12" id="KW-0472">Membrane</keyword>
<name>A0A1D1VAF9_RAMVA</name>
<evidence type="ECO:0000256" key="11">
    <source>
        <dbReference type="ARBA" id="ARBA00022989"/>
    </source>
</evidence>
<comment type="pathway">
    <text evidence="4">Polyol metabolism; myo-inositol biosynthesis; myo-inositol from D-glucose 6-phosphate: step 2/2.</text>
</comment>
<comment type="catalytic activity">
    <reaction evidence="1">
        <text>a myo-inositol phosphate + H2O = myo-inositol + phosphate</text>
        <dbReference type="Rhea" id="RHEA:24056"/>
        <dbReference type="ChEBI" id="CHEBI:15377"/>
        <dbReference type="ChEBI" id="CHEBI:17268"/>
        <dbReference type="ChEBI" id="CHEBI:43474"/>
        <dbReference type="ChEBI" id="CHEBI:84139"/>
        <dbReference type="EC" id="3.1.3.25"/>
    </reaction>
</comment>